<evidence type="ECO:0000256" key="7">
    <source>
        <dbReference type="ARBA" id="ARBA00022989"/>
    </source>
</evidence>
<keyword evidence="6" id="KW-0223">Dioxygenase</keyword>
<keyword evidence="9" id="KW-0408">Iron</keyword>
<sequence>MKCAGATQQETQTCDTEDDDNYEEESDSDNEDVDYEEEEEEEEDDSNDEYDEESDYEDEDEEDYEEYICEDEDEVECQSMLLNDNECEEADTVERCKASCGFCAAEEASEAYGVKQQISSWEMMEEWNELQLYMSRIEAGEIDDEIIRDDECRNHQDLCIKWAVDGECDIPAERNHMIAMCSPVCQTCHLESPCTQFIGAEDNRTPALQPGDLNKLFKRIATASDSFDRLQLEGIIKTDEIDNEDGEWVEWMKQYQPNVLGVDPWVVTLDNFVTAEEAKHLIGVGFELGYETSTFHSNGASKNAGVPYRTSKGIFYQWHGDNAAEQIMERIERVVGIPPIYAEDMQLLKYEEGEYYKYHHDYHAGHLQSPIGPRILTFFLYLNDVEEGGETKFEDLDNLTVTPKTGRVVIWPSVLDDDPLEIEGWTFHEAMPVIKGQKFGSNLWYHQYDFQTPHKLGCGEIQT</sequence>
<proteinExistence type="predicted"/>
<dbReference type="GO" id="GO:0005783">
    <property type="term" value="C:endoplasmic reticulum"/>
    <property type="evidence" value="ECO:0007669"/>
    <property type="project" value="TreeGrafter"/>
</dbReference>
<organism evidence="14">
    <name type="scientific">Ditylum brightwellii</name>
    <dbReference type="NCBI Taxonomy" id="49249"/>
    <lineage>
        <taxon>Eukaryota</taxon>
        <taxon>Sar</taxon>
        <taxon>Stramenopiles</taxon>
        <taxon>Ochrophyta</taxon>
        <taxon>Bacillariophyta</taxon>
        <taxon>Mediophyceae</taxon>
        <taxon>Lithodesmiophycidae</taxon>
        <taxon>Lithodesmiales</taxon>
        <taxon>Lithodesmiaceae</taxon>
        <taxon>Ditylum</taxon>
    </lineage>
</organism>
<dbReference type="GO" id="GO:0031418">
    <property type="term" value="F:L-ascorbic acid binding"/>
    <property type="evidence" value="ECO:0007669"/>
    <property type="project" value="InterPro"/>
</dbReference>
<evidence type="ECO:0008006" key="15">
    <source>
        <dbReference type="Google" id="ProtNLM"/>
    </source>
</evidence>
<dbReference type="AlphaFoldDB" id="A0A7S2A6H8"/>
<dbReference type="Pfam" id="PF13640">
    <property type="entry name" value="2OG-FeII_Oxy_3"/>
    <property type="match status" value="1"/>
</dbReference>
<evidence type="ECO:0000313" key="14">
    <source>
        <dbReference type="EMBL" id="CAD9359078.1"/>
    </source>
</evidence>
<evidence type="ECO:0000256" key="3">
    <source>
        <dbReference type="ARBA" id="ARBA00004308"/>
    </source>
</evidence>
<accession>A0A7S2A6H8</accession>
<dbReference type="PROSITE" id="PS51471">
    <property type="entry name" value="FE2OG_OXY"/>
    <property type="match status" value="1"/>
</dbReference>
<dbReference type="PANTHER" id="PTHR10869:SF246">
    <property type="entry name" value="TRANSMEMBRANE PROLYL 4-HYDROXYLASE"/>
    <property type="match status" value="1"/>
</dbReference>
<evidence type="ECO:0000256" key="1">
    <source>
        <dbReference type="ARBA" id="ARBA00001961"/>
    </source>
</evidence>
<dbReference type="InterPro" id="IPR045054">
    <property type="entry name" value="P4HA-like"/>
</dbReference>
<evidence type="ECO:0000256" key="11">
    <source>
        <dbReference type="SAM" id="MobiDB-lite"/>
    </source>
</evidence>
<dbReference type="InterPro" id="IPR006620">
    <property type="entry name" value="Pro_4_hyd_alph"/>
</dbReference>
<evidence type="ECO:0000256" key="4">
    <source>
        <dbReference type="ARBA" id="ARBA00022692"/>
    </source>
</evidence>
<dbReference type="Gene3D" id="2.60.120.620">
    <property type="entry name" value="q2cbj1_9rhob like domain"/>
    <property type="match status" value="1"/>
</dbReference>
<dbReference type="EMBL" id="HBGN01040374">
    <property type="protein sequence ID" value="CAD9359078.1"/>
    <property type="molecule type" value="Transcribed_RNA"/>
</dbReference>
<dbReference type="InterPro" id="IPR003582">
    <property type="entry name" value="ShKT_dom"/>
</dbReference>
<keyword evidence="5" id="KW-0479">Metal-binding</keyword>
<dbReference type="PANTHER" id="PTHR10869">
    <property type="entry name" value="PROLYL 4-HYDROXYLASE ALPHA SUBUNIT"/>
    <property type="match status" value="1"/>
</dbReference>
<keyword evidence="7" id="KW-1133">Transmembrane helix</keyword>
<name>A0A7S2A6H8_9STRA</name>
<feature type="domain" description="Fe2OG dioxygenase" evidence="12">
    <location>
        <begin position="341"/>
        <end position="447"/>
    </location>
</feature>
<evidence type="ECO:0000256" key="6">
    <source>
        <dbReference type="ARBA" id="ARBA00022964"/>
    </source>
</evidence>
<evidence type="ECO:0000256" key="2">
    <source>
        <dbReference type="ARBA" id="ARBA00004167"/>
    </source>
</evidence>
<evidence type="ECO:0000256" key="8">
    <source>
        <dbReference type="ARBA" id="ARBA00023002"/>
    </source>
</evidence>
<dbReference type="GO" id="GO:0016020">
    <property type="term" value="C:membrane"/>
    <property type="evidence" value="ECO:0007669"/>
    <property type="project" value="UniProtKB-SubCell"/>
</dbReference>
<evidence type="ECO:0000256" key="10">
    <source>
        <dbReference type="ARBA" id="ARBA00023136"/>
    </source>
</evidence>
<dbReference type="PROSITE" id="PS51670">
    <property type="entry name" value="SHKT"/>
    <property type="match status" value="1"/>
</dbReference>
<evidence type="ECO:0000256" key="5">
    <source>
        <dbReference type="ARBA" id="ARBA00022723"/>
    </source>
</evidence>
<keyword evidence="4" id="KW-0812">Transmembrane</keyword>
<evidence type="ECO:0000256" key="9">
    <source>
        <dbReference type="ARBA" id="ARBA00023004"/>
    </source>
</evidence>
<comment type="subcellular location">
    <subcellularLocation>
        <location evidence="3">Endomembrane system</location>
    </subcellularLocation>
    <subcellularLocation>
        <location evidence="2">Membrane</location>
        <topology evidence="2">Single-pass membrane protein</topology>
    </subcellularLocation>
</comment>
<feature type="region of interest" description="Disordered" evidence="11">
    <location>
        <begin position="1"/>
        <end position="65"/>
    </location>
</feature>
<dbReference type="GO" id="GO:0004656">
    <property type="term" value="F:procollagen-proline 4-dioxygenase activity"/>
    <property type="evidence" value="ECO:0007669"/>
    <property type="project" value="TreeGrafter"/>
</dbReference>
<evidence type="ECO:0000259" key="13">
    <source>
        <dbReference type="PROSITE" id="PS51670"/>
    </source>
</evidence>
<feature type="domain" description="ShKT" evidence="13">
    <location>
        <begin position="69"/>
        <end position="103"/>
    </location>
</feature>
<dbReference type="InterPro" id="IPR005123">
    <property type="entry name" value="Oxoglu/Fe-dep_dioxygenase_dom"/>
</dbReference>
<dbReference type="GO" id="GO:0005506">
    <property type="term" value="F:iron ion binding"/>
    <property type="evidence" value="ECO:0007669"/>
    <property type="project" value="InterPro"/>
</dbReference>
<keyword evidence="10" id="KW-0472">Membrane</keyword>
<reference evidence="14" key="1">
    <citation type="submission" date="2021-01" db="EMBL/GenBank/DDBJ databases">
        <authorList>
            <person name="Corre E."/>
            <person name="Pelletier E."/>
            <person name="Niang G."/>
            <person name="Scheremetjew M."/>
            <person name="Finn R."/>
            <person name="Kale V."/>
            <person name="Holt S."/>
            <person name="Cochrane G."/>
            <person name="Meng A."/>
            <person name="Brown T."/>
            <person name="Cohen L."/>
        </authorList>
    </citation>
    <scope>NUCLEOTIDE SEQUENCE</scope>
    <source>
        <strain evidence="14">Pop2</strain>
    </source>
</reference>
<keyword evidence="8" id="KW-0560">Oxidoreductase</keyword>
<comment type="cofactor">
    <cofactor evidence="1">
        <name>L-ascorbate</name>
        <dbReference type="ChEBI" id="CHEBI:38290"/>
    </cofactor>
</comment>
<dbReference type="SMART" id="SM00702">
    <property type="entry name" value="P4Hc"/>
    <property type="match status" value="1"/>
</dbReference>
<evidence type="ECO:0000259" key="12">
    <source>
        <dbReference type="PROSITE" id="PS51471"/>
    </source>
</evidence>
<protein>
    <recommendedName>
        <fullName evidence="15">Fe2OG dioxygenase domain-containing protein</fullName>
    </recommendedName>
</protein>
<dbReference type="InterPro" id="IPR044862">
    <property type="entry name" value="Pro_4_hyd_alph_FE2OG_OXY"/>
</dbReference>
<gene>
    <name evidence="14" type="ORF">DBRI1063_LOCUS25843</name>
</gene>
<feature type="compositionally biased region" description="Acidic residues" evidence="11">
    <location>
        <begin position="15"/>
        <end position="65"/>
    </location>
</feature>